<reference evidence="1" key="1">
    <citation type="journal article" date="2014" name="PLoS ONE">
        <title>Transcriptome-Based Identification of ABC Transporters in the Western Tarnished Plant Bug Lygus hesperus.</title>
        <authorList>
            <person name="Hull J.J."/>
            <person name="Chaney K."/>
            <person name="Geib S.M."/>
            <person name="Fabrick J.A."/>
            <person name="Brent C.S."/>
            <person name="Walsh D."/>
            <person name="Lavine L.C."/>
        </authorList>
    </citation>
    <scope>NUCLEOTIDE SEQUENCE</scope>
</reference>
<protein>
    <submittedName>
        <fullName evidence="1">Uncharacterized protein</fullName>
    </submittedName>
</protein>
<proteinExistence type="predicted"/>
<gene>
    <name evidence="1" type="ORF">CM83_100726</name>
</gene>
<dbReference type="GO" id="GO:0031514">
    <property type="term" value="C:motile cilium"/>
    <property type="evidence" value="ECO:0007669"/>
    <property type="project" value="TreeGrafter"/>
</dbReference>
<evidence type="ECO:0000313" key="1">
    <source>
        <dbReference type="EMBL" id="JAG28920.1"/>
    </source>
</evidence>
<organism evidence="1">
    <name type="scientific">Lygus hesperus</name>
    <name type="common">Western plant bug</name>
    <dbReference type="NCBI Taxonomy" id="30085"/>
    <lineage>
        <taxon>Eukaryota</taxon>
        <taxon>Metazoa</taxon>
        <taxon>Ecdysozoa</taxon>
        <taxon>Arthropoda</taxon>
        <taxon>Hexapoda</taxon>
        <taxon>Insecta</taxon>
        <taxon>Pterygota</taxon>
        <taxon>Neoptera</taxon>
        <taxon>Paraneoptera</taxon>
        <taxon>Hemiptera</taxon>
        <taxon>Heteroptera</taxon>
        <taxon>Panheteroptera</taxon>
        <taxon>Cimicomorpha</taxon>
        <taxon>Miridae</taxon>
        <taxon>Mirini</taxon>
        <taxon>Lygus</taxon>
    </lineage>
</organism>
<dbReference type="AlphaFoldDB" id="A0A0A9YHA7"/>
<dbReference type="GO" id="GO:0060271">
    <property type="term" value="P:cilium assembly"/>
    <property type="evidence" value="ECO:0007669"/>
    <property type="project" value="TreeGrafter"/>
</dbReference>
<dbReference type="EMBL" id="GBHO01014684">
    <property type="protein sequence ID" value="JAG28920.1"/>
    <property type="molecule type" value="Transcribed_RNA"/>
</dbReference>
<dbReference type="Pfam" id="PF24569">
    <property type="entry name" value="CFAP161"/>
    <property type="match status" value="1"/>
</dbReference>
<dbReference type="PANTHER" id="PTHR24274:SF1">
    <property type="entry name" value="CILIA- AND FLAGELLA-ASSOCIATED PROTEIN 161"/>
    <property type="match status" value="1"/>
</dbReference>
<dbReference type="PANTHER" id="PTHR24274">
    <property type="entry name" value="CILIA- AND FLAGELLA-ASSOCIATED PROTEIN 161"/>
    <property type="match status" value="1"/>
</dbReference>
<sequence>MQYGDGNQQRCQPARSLPTYTNKLVKLGLWDDEQAADEVKMRQLWYTLLRNETTTQIVKQVYEDFFKVMSLPSDSDIVSFGQLVQLRSPCLTAYNGERGLVLSITIGEGDIEVCPQPIQGTYVTASPHKDPCVRNTFQILPVDPVASGDTVKTNDRFFLRTVKCGDSPPLFVEAEPTRWGDPRHPANLSVVRLTSRPTNYCWWYASQRRQRGDPPPKEGVPIKLREDLVLRLAMNNGALTVERDRIYGTFFGNEYGLTILNRNGRIDLVYPENIWEFVAGSI</sequence>
<dbReference type="InterPro" id="IPR055325">
    <property type="entry name" value="CF161"/>
</dbReference>
<name>A0A0A9YHA7_LYGHE</name>
<reference evidence="1" key="2">
    <citation type="submission" date="2014-07" db="EMBL/GenBank/DDBJ databases">
        <authorList>
            <person name="Hull J."/>
        </authorList>
    </citation>
    <scope>NUCLEOTIDE SEQUENCE</scope>
</reference>
<accession>A0A0A9YHA7</accession>